<dbReference type="Gene3D" id="3.40.390.30">
    <property type="entry name" value="Metalloproteases ('zincins'), catalytic domain"/>
    <property type="match status" value="1"/>
</dbReference>
<evidence type="ECO:0000256" key="1">
    <source>
        <dbReference type="ARBA" id="ARBA00001947"/>
    </source>
</evidence>
<evidence type="ECO:0000256" key="7">
    <source>
        <dbReference type="ARBA" id="ARBA00022833"/>
    </source>
</evidence>
<keyword evidence="7" id="KW-0862">Zinc</keyword>
<keyword evidence="5" id="KW-0255">Endonuclease</keyword>
<comment type="similarity">
    <text evidence="2">Belongs to the endoribonuclease YbeY family.</text>
</comment>
<evidence type="ECO:0000256" key="2">
    <source>
        <dbReference type="ARBA" id="ARBA00010875"/>
    </source>
</evidence>
<evidence type="ECO:0000313" key="9">
    <source>
        <dbReference type="Proteomes" id="UP000034457"/>
    </source>
</evidence>
<name>A0A0G0BIZ9_9BACT</name>
<gene>
    <name evidence="8" type="ORF">UR68_C0052G0009</name>
</gene>
<comment type="caution">
    <text evidence="8">The sequence shown here is derived from an EMBL/GenBank/DDBJ whole genome shotgun (WGS) entry which is preliminary data.</text>
</comment>
<keyword evidence="6" id="KW-0378">Hydrolase</keyword>
<dbReference type="EMBL" id="LBQC01000052">
    <property type="protein sequence ID" value="KKP69418.1"/>
    <property type="molecule type" value="Genomic_DNA"/>
</dbReference>
<evidence type="ECO:0000256" key="4">
    <source>
        <dbReference type="ARBA" id="ARBA00022723"/>
    </source>
</evidence>
<evidence type="ECO:0000313" key="8">
    <source>
        <dbReference type="EMBL" id="KKP69418.1"/>
    </source>
</evidence>
<dbReference type="GO" id="GO:0004519">
    <property type="term" value="F:endonuclease activity"/>
    <property type="evidence" value="ECO:0007669"/>
    <property type="project" value="UniProtKB-KW"/>
</dbReference>
<accession>A0A0G0BIZ9</accession>
<dbReference type="Proteomes" id="UP000034457">
    <property type="component" value="Unassembled WGS sequence"/>
</dbReference>
<dbReference type="InterPro" id="IPR002036">
    <property type="entry name" value="YbeY"/>
</dbReference>
<organism evidence="8 9">
    <name type="scientific">Candidatus Roizmanbacteria bacterium GW2011_GWA2_35_19</name>
    <dbReference type="NCBI Taxonomy" id="1618478"/>
    <lineage>
        <taxon>Bacteria</taxon>
        <taxon>Candidatus Roizmaniibacteriota</taxon>
    </lineage>
</organism>
<dbReference type="GO" id="GO:0004222">
    <property type="term" value="F:metalloendopeptidase activity"/>
    <property type="evidence" value="ECO:0007669"/>
    <property type="project" value="InterPro"/>
</dbReference>
<keyword evidence="3" id="KW-0540">Nuclease</keyword>
<sequence>MINLVCSSRYRINRSILKSKTQDLLSKADVAPEKILNLVFVGKTKMKSLALLYKKENIALPVLSFSYRNDVLDGEKLLGEVIICYPQAVLLAAERNRKVDETLLSLIKHGIENLLK</sequence>
<evidence type="ECO:0000256" key="6">
    <source>
        <dbReference type="ARBA" id="ARBA00022801"/>
    </source>
</evidence>
<proteinExistence type="inferred from homology"/>
<dbReference type="Pfam" id="PF02130">
    <property type="entry name" value="YbeY"/>
    <property type="match status" value="1"/>
</dbReference>
<evidence type="ECO:0000256" key="3">
    <source>
        <dbReference type="ARBA" id="ARBA00022722"/>
    </source>
</evidence>
<dbReference type="InterPro" id="IPR023091">
    <property type="entry name" value="MetalPrtase_cat_dom_sf_prd"/>
</dbReference>
<dbReference type="AlphaFoldDB" id="A0A0G0BIZ9"/>
<comment type="cofactor">
    <cofactor evidence="1">
        <name>Zn(2+)</name>
        <dbReference type="ChEBI" id="CHEBI:29105"/>
    </cofactor>
</comment>
<dbReference type="STRING" id="1618478.UR68_C0052G0009"/>
<reference evidence="8 9" key="1">
    <citation type="journal article" date="2015" name="Nature">
        <title>rRNA introns, odd ribosomes, and small enigmatic genomes across a large radiation of phyla.</title>
        <authorList>
            <person name="Brown C.T."/>
            <person name="Hug L.A."/>
            <person name="Thomas B.C."/>
            <person name="Sharon I."/>
            <person name="Castelle C.J."/>
            <person name="Singh A."/>
            <person name="Wilkins M.J."/>
            <person name="Williams K.H."/>
            <person name="Banfield J.F."/>
        </authorList>
    </citation>
    <scope>NUCLEOTIDE SEQUENCE [LARGE SCALE GENOMIC DNA]</scope>
</reference>
<evidence type="ECO:0008006" key="10">
    <source>
        <dbReference type="Google" id="ProtNLM"/>
    </source>
</evidence>
<protein>
    <recommendedName>
        <fullName evidence="10">rRNA maturation factor</fullName>
    </recommendedName>
</protein>
<dbReference type="SUPFAM" id="SSF55486">
    <property type="entry name" value="Metalloproteases ('zincins'), catalytic domain"/>
    <property type="match status" value="1"/>
</dbReference>
<dbReference type="GO" id="GO:0006364">
    <property type="term" value="P:rRNA processing"/>
    <property type="evidence" value="ECO:0007669"/>
    <property type="project" value="InterPro"/>
</dbReference>
<dbReference type="GO" id="GO:0046872">
    <property type="term" value="F:metal ion binding"/>
    <property type="evidence" value="ECO:0007669"/>
    <property type="project" value="UniProtKB-KW"/>
</dbReference>
<evidence type="ECO:0000256" key="5">
    <source>
        <dbReference type="ARBA" id="ARBA00022759"/>
    </source>
</evidence>
<keyword evidence="4" id="KW-0479">Metal-binding</keyword>